<evidence type="ECO:0000256" key="1">
    <source>
        <dbReference type="SAM" id="MobiDB-lite"/>
    </source>
</evidence>
<feature type="compositionally biased region" description="Basic and acidic residues" evidence="1">
    <location>
        <begin position="75"/>
        <end position="94"/>
    </location>
</feature>
<name>A0A8S5MFN9_9CAUD</name>
<sequence length="108" mass="11569">MKDFLALQRGFPLPGINFDSPGATGKISPAERRGIFFGAPAGINFDSPERPEKISPAERRGIFFGAPAGISPIGDKLRLPGSDQKKISPPKGEEIFWCSSGDSNPNKI</sequence>
<accession>A0A8S5MFN9</accession>
<protein>
    <submittedName>
        <fullName evidence="2">Uncharacterized protein</fullName>
    </submittedName>
</protein>
<organism evidence="2">
    <name type="scientific">Siphoviridae sp. ctGFb30</name>
    <dbReference type="NCBI Taxonomy" id="2826219"/>
    <lineage>
        <taxon>Viruses</taxon>
        <taxon>Duplodnaviria</taxon>
        <taxon>Heunggongvirae</taxon>
        <taxon>Uroviricota</taxon>
        <taxon>Caudoviricetes</taxon>
    </lineage>
</organism>
<dbReference type="EMBL" id="BK014893">
    <property type="protein sequence ID" value="DAD81020.1"/>
    <property type="molecule type" value="Genomic_DNA"/>
</dbReference>
<feature type="region of interest" description="Disordered" evidence="1">
    <location>
        <begin position="74"/>
        <end position="108"/>
    </location>
</feature>
<reference evidence="2" key="1">
    <citation type="journal article" date="2021" name="Proc. Natl. Acad. Sci. U.S.A.">
        <title>A Catalog of Tens of Thousands of Viruses from Human Metagenomes Reveals Hidden Associations with Chronic Diseases.</title>
        <authorList>
            <person name="Tisza M.J."/>
            <person name="Buck C.B."/>
        </authorList>
    </citation>
    <scope>NUCLEOTIDE SEQUENCE</scope>
    <source>
        <strain evidence="2">CtGFb30</strain>
    </source>
</reference>
<evidence type="ECO:0000313" key="2">
    <source>
        <dbReference type="EMBL" id="DAD81020.1"/>
    </source>
</evidence>
<proteinExistence type="predicted"/>